<dbReference type="Pfam" id="PF00474">
    <property type="entry name" value="SSF"/>
    <property type="match status" value="1"/>
</dbReference>
<evidence type="ECO:0000256" key="5">
    <source>
        <dbReference type="ARBA" id="ARBA00022692"/>
    </source>
</evidence>
<feature type="transmembrane region" description="Helical" evidence="12">
    <location>
        <begin position="393"/>
        <end position="413"/>
    </location>
</feature>
<evidence type="ECO:0000256" key="9">
    <source>
        <dbReference type="ARBA" id="ARBA00023136"/>
    </source>
</evidence>
<dbReference type="PANTHER" id="PTHR42985">
    <property type="entry name" value="SODIUM-COUPLED MONOCARBOXYLATE TRANSPORTER"/>
    <property type="match status" value="1"/>
</dbReference>
<dbReference type="CDD" id="cd11492">
    <property type="entry name" value="SLC5sbd_NIS-SMVT"/>
    <property type="match status" value="1"/>
</dbReference>
<feature type="transmembrane region" description="Helical" evidence="12">
    <location>
        <begin position="518"/>
        <end position="539"/>
    </location>
</feature>
<keyword evidence="3" id="KW-0813">Transport</keyword>
<evidence type="ECO:0000256" key="7">
    <source>
        <dbReference type="ARBA" id="ARBA00023053"/>
    </source>
</evidence>
<dbReference type="PROSITE" id="PS50283">
    <property type="entry name" value="NA_SOLUT_SYMP_3"/>
    <property type="match status" value="1"/>
</dbReference>
<evidence type="ECO:0000256" key="4">
    <source>
        <dbReference type="ARBA" id="ARBA00022475"/>
    </source>
</evidence>
<dbReference type="InterPro" id="IPR001734">
    <property type="entry name" value="Na/solute_symporter"/>
</dbReference>
<feature type="transmembrane region" description="Helical" evidence="12">
    <location>
        <begin position="93"/>
        <end position="117"/>
    </location>
</feature>
<dbReference type="NCBIfam" id="TIGR00813">
    <property type="entry name" value="sss"/>
    <property type="match status" value="1"/>
</dbReference>
<evidence type="ECO:0000313" key="14">
    <source>
        <dbReference type="Proteomes" id="UP001329430"/>
    </source>
</evidence>
<feature type="transmembrane region" description="Helical" evidence="12">
    <location>
        <begin position="451"/>
        <end position="473"/>
    </location>
</feature>
<keyword evidence="4" id="KW-1003">Cell membrane</keyword>
<feature type="transmembrane region" description="Helical" evidence="12">
    <location>
        <begin position="138"/>
        <end position="164"/>
    </location>
</feature>
<evidence type="ECO:0000256" key="2">
    <source>
        <dbReference type="ARBA" id="ARBA00006434"/>
    </source>
</evidence>
<keyword evidence="9 12" id="KW-0472">Membrane</keyword>
<organism evidence="13 14">
    <name type="scientific">Pyrocoelia pectoralis</name>
    <dbReference type="NCBI Taxonomy" id="417401"/>
    <lineage>
        <taxon>Eukaryota</taxon>
        <taxon>Metazoa</taxon>
        <taxon>Ecdysozoa</taxon>
        <taxon>Arthropoda</taxon>
        <taxon>Hexapoda</taxon>
        <taxon>Insecta</taxon>
        <taxon>Pterygota</taxon>
        <taxon>Neoptera</taxon>
        <taxon>Endopterygota</taxon>
        <taxon>Coleoptera</taxon>
        <taxon>Polyphaga</taxon>
        <taxon>Elateriformia</taxon>
        <taxon>Elateroidea</taxon>
        <taxon>Lampyridae</taxon>
        <taxon>Lampyrinae</taxon>
        <taxon>Pyrocoelia</taxon>
    </lineage>
</organism>
<proteinExistence type="inferred from homology"/>
<name>A0AAN7VE53_9COLE</name>
<evidence type="ECO:0000256" key="11">
    <source>
        <dbReference type="RuleBase" id="RU362091"/>
    </source>
</evidence>
<keyword evidence="5 12" id="KW-0812">Transmembrane</keyword>
<sequence length="593" mass="65238">MDLNASTVGINTSISQITFSWLDYLVFATMLSISGFIGIFFGCFGTKQNSSDEYLLGGRSLHILPVSMSIIASNISGMAVLGVPADVYKYGSAYIWSTIAVIIASFTCIYVYMPVFLQLEVLTTYQYLHIRFDKSIKLLASFLYIFQVIIYNPVVIFIPCVALSQATGYSINVLAPATTLFCVFYTSIGGLKTVVWTDTLQTISILLGSIVVLVMGLYQSGGVNNILQIAKEGERLDIFNFDLNPTVRDTFWTFVLGSTTMWMVDVSINQGTLQRLSAVPTFYKAKVIMFIFCIITVILKIFSTVIGIAIYARYADCDPFQSGKIVHSDQVVPYYIMDVGGSILGLPGLFIAGIFAAALSTLSTNLLNLATTIYADFLSGFILKPVSEKKVSYILKVIVIVVGIIDCCLVFLVGKFGGLLQFGLSLLGITYGTLLGIFTLGMVFPIANKHGALYGGIAGLIFNSCMVFGSLWYKYKGVIPDYPKPISTRGCNITVPLPSETHKWDGTDIPSAFFRISFWYYPLYGSLVVLIVGILVSFLTRKHNPKLRSELISPMFQFLLPKGQLERSSTSCRGIENNIALKDNSHVKEGRSE</sequence>
<feature type="transmembrane region" description="Helical" evidence="12">
    <location>
        <begin position="200"/>
        <end position="218"/>
    </location>
</feature>
<feature type="transmembrane region" description="Helical" evidence="12">
    <location>
        <begin position="63"/>
        <end position="81"/>
    </location>
</feature>
<gene>
    <name evidence="13" type="ORF">RI129_006433</name>
</gene>
<comment type="caution">
    <text evidence="13">The sequence shown here is derived from an EMBL/GenBank/DDBJ whole genome shotgun (WGS) entry which is preliminary data.</text>
</comment>
<protein>
    <recommendedName>
        <fullName evidence="15">Sodium-coupled monocarboxylate transporter 1</fullName>
    </recommendedName>
</protein>
<evidence type="ECO:0000256" key="1">
    <source>
        <dbReference type="ARBA" id="ARBA00004651"/>
    </source>
</evidence>
<dbReference type="GO" id="GO:0015293">
    <property type="term" value="F:symporter activity"/>
    <property type="evidence" value="ECO:0007669"/>
    <property type="project" value="TreeGrafter"/>
</dbReference>
<dbReference type="GO" id="GO:0005886">
    <property type="term" value="C:plasma membrane"/>
    <property type="evidence" value="ECO:0007669"/>
    <property type="project" value="UniProtKB-SubCell"/>
</dbReference>
<evidence type="ECO:0000256" key="10">
    <source>
        <dbReference type="ARBA" id="ARBA00023201"/>
    </source>
</evidence>
<evidence type="ECO:0008006" key="15">
    <source>
        <dbReference type="Google" id="ProtNLM"/>
    </source>
</evidence>
<feature type="transmembrane region" description="Helical" evidence="12">
    <location>
        <begin position="288"/>
        <end position="314"/>
    </location>
</feature>
<dbReference type="Gene3D" id="1.20.1730.10">
    <property type="entry name" value="Sodium/glucose cotransporter"/>
    <property type="match status" value="1"/>
</dbReference>
<reference evidence="13 14" key="1">
    <citation type="journal article" date="2024" name="Insects">
        <title>An Improved Chromosome-Level Genome Assembly of the Firefly Pyrocoelia pectoralis.</title>
        <authorList>
            <person name="Fu X."/>
            <person name="Meyer-Rochow V.B."/>
            <person name="Ballantyne L."/>
            <person name="Zhu X."/>
        </authorList>
    </citation>
    <scope>NUCLEOTIDE SEQUENCE [LARGE SCALE GENOMIC DNA]</scope>
    <source>
        <strain evidence="13">XCY_ONT2</strain>
    </source>
</reference>
<keyword evidence="7" id="KW-0915">Sodium</keyword>
<accession>A0AAN7VE53</accession>
<evidence type="ECO:0000256" key="8">
    <source>
        <dbReference type="ARBA" id="ARBA00023065"/>
    </source>
</evidence>
<dbReference type="InterPro" id="IPR038377">
    <property type="entry name" value="Na/Glc_symporter_sf"/>
</dbReference>
<evidence type="ECO:0000256" key="6">
    <source>
        <dbReference type="ARBA" id="ARBA00022989"/>
    </source>
</evidence>
<feature type="transmembrane region" description="Helical" evidence="12">
    <location>
        <begin position="170"/>
        <end position="188"/>
    </location>
</feature>
<keyword evidence="6 12" id="KW-1133">Transmembrane helix</keyword>
<feature type="transmembrane region" description="Helical" evidence="12">
    <location>
        <begin position="24"/>
        <end position="43"/>
    </location>
</feature>
<evidence type="ECO:0000256" key="12">
    <source>
        <dbReference type="SAM" id="Phobius"/>
    </source>
</evidence>
<keyword evidence="8" id="KW-0406">Ion transport</keyword>
<dbReference type="GO" id="GO:0006814">
    <property type="term" value="P:sodium ion transport"/>
    <property type="evidence" value="ECO:0007669"/>
    <property type="project" value="UniProtKB-KW"/>
</dbReference>
<comment type="subcellular location">
    <subcellularLocation>
        <location evidence="1">Cell membrane</location>
        <topology evidence="1">Multi-pass membrane protein</topology>
    </subcellularLocation>
</comment>
<dbReference type="AlphaFoldDB" id="A0AAN7VE53"/>
<dbReference type="EMBL" id="JAVRBK010000004">
    <property type="protein sequence ID" value="KAK5645133.1"/>
    <property type="molecule type" value="Genomic_DNA"/>
</dbReference>
<evidence type="ECO:0000313" key="13">
    <source>
        <dbReference type="EMBL" id="KAK5645133.1"/>
    </source>
</evidence>
<keyword evidence="10" id="KW-0739">Sodium transport</keyword>
<feature type="transmembrane region" description="Helical" evidence="12">
    <location>
        <begin position="419"/>
        <end position="444"/>
    </location>
</feature>
<dbReference type="PANTHER" id="PTHR42985:SF21">
    <property type="entry name" value="SODIUM-DEPENDENT MULTIVITAMIN TRANSPORTER-LIKE PROTEIN"/>
    <property type="match status" value="1"/>
</dbReference>
<evidence type="ECO:0000256" key="3">
    <source>
        <dbReference type="ARBA" id="ARBA00022448"/>
    </source>
</evidence>
<dbReference type="Proteomes" id="UP001329430">
    <property type="component" value="Chromosome 4"/>
</dbReference>
<dbReference type="InterPro" id="IPR051163">
    <property type="entry name" value="Sodium:Solute_Symporter_SSF"/>
</dbReference>
<comment type="similarity">
    <text evidence="2 11">Belongs to the sodium:solute symporter (SSF) (TC 2.A.21) family.</text>
</comment>
<keyword evidence="14" id="KW-1185">Reference proteome</keyword>